<sequence length="39" mass="4628">MDLLLNLLRILTGSAVRHIHISSEFLKSEKFHYILNKYN</sequence>
<protein>
    <submittedName>
        <fullName evidence="1">Uncharacterized protein</fullName>
    </submittedName>
</protein>
<dbReference type="AlphaFoldDB" id="F9DWP8"/>
<organism evidence="1 2">
    <name type="scientific">Sporosarcina newyorkensis 2681</name>
    <dbReference type="NCBI Taxonomy" id="1027292"/>
    <lineage>
        <taxon>Bacteria</taxon>
        <taxon>Bacillati</taxon>
        <taxon>Bacillota</taxon>
        <taxon>Bacilli</taxon>
        <taxon>Bacillales</taxon>
        <taxon>Caryophanaceae</taxon>
        <taxon>Sporosarcina</taxon>
    </lineage>
</organism>
<evidence type="ECO:0000313" key="2">
    <source>
        <dbReference type="Proteomes" id="UP000005316"/>
    </source>
</evidence>
<dbReference type="EMBL" id="AFPZ01000100">
    <property type="protein sequence ID" value="EGQ21683.1"/>
    <property type="molecule type" value="Genomic_DNA"/>
</dbReference>
<proteinExistence type="predicted"/>
<reference evidence="1 2" key="1">
    <citation type="submission" date="2011-04" db="EMBL/GenBank/DDBJ databases">
        <authorList>
            <person name="Muzny D."/>
            <person name="Qin X."/>
            <person name="Deng J."/>
            <person name="Jiang H."/>
            <person name="Liu Y."/>
            <person name="Qu J."/>
            <person name="Song X.-Z."/>
            <person name="Zhang L."/>
            <person name="Thornton R."/>
            <person name="Coyle M."/>
            <person name="Francisco L."/>
            <person name="Jackson L."/>
            <person name="Javaid M."/>
            <person name="Korchina V."/>
            <person name="Kovar C."/>
            <person name="Mata R."/>
            <person name="Mathew T."/>
            <person name="Ngo R."/>
            <person name="Nguyen L."/>
            <person name="Nguyen N."/>
            <person name="Okwuonu G."/>
            <person name="Ongeri F."/>
            <person name="Pham C."/>
            <person name="Simmons D."/>
            <person name="Wilczek-Boney K."/>
            <person name="Hale W."/>
            <person name="Jakkamsetti A."/>
            <person name="Pham P."/>
            <person name="Ruth R."/>
            <person name="San Lucas F."/>
            <person name="Warren J."/>
            <person name="Zhang J."/>
            <person name="Zhao Z."/>
            <person name="Zhou C."/>
            <person name="Zhu D."/>
            <person name="Lee S."/>
            <person name="Bess C."/>
            <person name="Blankenburg K."/>
            <person name="Forbes L."/>
            <person name="Fu Q."/>
            <person name="Gubbala S."/>
            <person name="Hirani K."/>
            <person name="Jayaseelan J.C."/>
            <person name="Lara F."/>
            <person name="Munidasa M."/>
            <person name="Palculict T."/>
            <person name="Patil S."/>
            <person name="Pu L.-L."/>
            <person name="Saada N."/>
            <person name="Tang L."/>
            <person name="Weissenberger G."/>
            <person name="Zhu Y."/>
            <person name="Hemphill L."/>
            <person name="Shang Y."/>
            <person name="Youmans B."/>
            <person name="Ayvaz T."/>
            <person name="Ross M."/>
            <person name="Santibanez J."/>
            <person name="Aqrawi P."/>
            <person name="Gross S."/>
            <person name="Joshi V."/>
            <person name="Fowler G."/>
            <person name="Nazareth L."/>
            <person name="Reid J."/>
            <person name="Worley K."/>
            <person name="Petrosino J."/>
            <person name="Highlander S."/>
            <person name="Gibbs R."/>
        </authorList>
    </citation>
    <scope>NUCLEOTIDE SEQUENCE [LARGE SCALE GENOMIC DNA]</scope>
    <source>
        <strain evidence="1 2">2681</strain>
    </source>
</reference>
<accession>F9DWP8</accession>
<comment type="caution">
    <text evidence="1">The sequence shown here is derived from an EMBL/GenBank/DDBJ whole genome shotgun (WGS) entry which is preliminary data.</text>
</comment>
<gene>
    <name evidence="1" type="ORF">HMPREF9372_3229</name>
</gene>
<dbReference type="Proteomes" id="UP000005316">
    <property type="component" value="Unassembled WGS sequence"/>
</dbReference>
<dbReference type="HOGENOM" id="CLU_3317241_0_0_9"/>
<evidence type="ECO:0000313" key="1">
    <source>
        <dbReference type="EMBL" id="EGQ21683.1"/>
    </source>
</evidence>
<name>F9DWP8_9BACL</name>